<dbReference type="PANTHER" id="PTHR21580">
    <property type="entry name" value="SHIPPO-1-RELATED"/>
    <property type="match status" value="1"/>
</dbReference>
<dbReference type="Proteomes" id="UP001519460">
    <property type="component" value="Unassembled WGS sequence"/>
</dbReference>
<proteinExistence type="predicted"/>
<name>A0ABD0LDI8_9CAEN</name>
<reference evidence="1 2" key="1">
    <citation type="journal article" date="2023" name="Sci. Data">
        <title>Genome assembly of the Korean intertidal mud-creeper Batillaria attramentaria.</title>
        <authorList>
            <person name="Patra A.K."/>
            <person name="Ho P.T."/>
            <person name="Jun S."/>
            <person name="Lee S.J."/>
            <person name="Kim Y."/>
            <person name="Won Y.J."/>
        </authorList>
    </citation>
    <scope>NUCLEOTIDE SEQUENCE [LARGE SCALE GENOMIC DNA]</scope>
    <source>
        <strain evidence="1">Wonlab-2016</strain>
    </source>
</reference>
<dbReference type="InterPro" id="IPR051291">
    <property type="entry name" value="CIMAP"/>
</dbReference>
<gene>
    <name evidence="1" type="ORF">BaRGS_00011435</name>
</gene>
<dbReference type="InterPro" id="IPR010736">
    <property type="entry name" value="SHIPPO-rpt"/>
</dbReference>
<organism evidence="1 2">
    <name type="scientific">Batillaria attramentaria</name>
    <dbReference type="NCBI Taxonomy" id="370345"/>
    <lineage>
        <taxon>Eukaryota</taxon>
        <taxon>Metazoa</taxon>
        <taxon>Spiralia</taxon>
        <taxon>Lophotrochozoa</taxon>
        <taxon>Mollusca</taxon>
        <taxon>Gastropoda</taxon>
        <taxon>Caenogastropoda</taxon>
        <taxon>Sorbeoconcha</taxon>
        <taxon>Cerithioidea</taxon>
        <taxon>Batillariidae</taxon>
        <taxon>Batillaria</taxon>
    </lineage>
</organism>
<dbReference type="AlphaFoldDB" id="A0ABD0LDI8"/>
<evidence type="ECO:0000313" key="2">
    <source>
        <dbReference type="Proteomes" id="UP001519460"/>
    </source>
</evidence>
<protein>
    <submittedName>
        <fullName evidence="1">Uncharacterized protein</fullName>
    </submittedName>
</protein>
<comment type="caution">
    <text evidence="1">The sequence shown here is derived from an EMBL/GenBank/DDBJ whole genome shotgun (WGS) entry which is preliminary data.</text>
</comment>
<evidence type="ECO:0000313" key="1">
    <source>
        <dbReference type="EMBL" id="KAK7497391.1"/>
    </source>
</evidence>
<dbReference type="EMBL" id="JACVVK020000059">
    <property type="protein sequence ID" value="KAK7497391.1"/>
    <property type="molecule type" value="Genomic_DNA"/>
</dbReference>
<sequence length="253" mass="28243">MVYNYTKPRRPIAAMYASPGPCYGLPGLTGQNDHDPRSVHFKKPAYSFGSRTGLGMKDCSPGPCYFPNPKYYRDGMDGTPHYSLYSRREGCRPFNVPGPGTYRPENCGEAVFNKDPLYSFGYRTKLRSVDNVPAPNRYTLPPMLCTTIQSQKPQAPCYTMRKKPTVGGFDQDMAKAPGPGTYSVIEPVIYKDRAPLWSCALRFKDPGDRCPKPGPGAHRPENVVINKHEYPSFSFGIHHSAYLHPLIVDAPTE</sequence>
<dbReference type="Pfam" id="PF07004">
    <property type="entry name" value="SHIPPO-rpt"/>
    <property type="match status" value="4"/>
</dbReference>
<keyword evidence="2" id="KW-1185">Reference proteome</keyword>
<dbReference type="PANTHER" id="PTHR21580:SF28">
    <property type="entry name" value="BOREALIN N-TERMINAL DOMAIN-CONTAINING PROTEIN-RELATED"/>
    <property type="match status" value="1"/>
</dbReference>
<accession>A0ABD0LDI8</accession>